<dbReference type="EMBL" id="KZ110597">
    <property type="protein sequence ID" value="OSX62087.1"/>
    <property type="molecule type" value="Genomic_DNA"/>
</dbReference>
<reference evidence="2 3" key="1">
    <citation type="submission" date="2017-04" db="EMBL/GenBank/DDBJ databases">
        <title>Genome Sequence of the Model Brown-Rot Fungus Postia placenta SB12.</title>
        <authorList>
            <consortium name="DOE Joint Genome Institute"/>
            <person name="Gaskell J."/>
            <person name="Kersten P."/>
            <person name="Larrondo L.F."/>
            <person name="Canessa P."/>
            <person name="Martinez D."/>
            <person name="Hibbett D."/>
            <person name="Schmoll M."/>
            <person name="Kubicek C.P."/>
            <person name="Martinez A.T."/>
            <person name="Yadav J."/>
            <person name="Master E."/>
            <person name="Magnuson J.K."/>
            <person name="James T."/>
            <person name="Yaver D."/>
            <person name="Berka R."/>
            <person name="Labutti K."/>
            <person name="Lipzen A."/>
            <person name="Aerts A."/>
            <person name="Barry K."/>
            <person name="Henrissat B."/>
            <person name="Blanchette R."/>
            <person name="Grigoriev I."/>
            <person name="Cullen D."/>
        </authorList>
    </citation>
    <scope>NUCLEOTIDE SEQUENCE [LARGE SCALE GENOMIC DNA]</scope>
    <source>
        <strain evidence="2 3">MAD-698-R-SB12</strain>
    </source>
</reference>
<feature type="region of interest" description="Disordered" evidence="1">
    <location>
        <begin position="1"/>
        <end position="158"/>
    </location>
</feature>
<dbReference type="AlphaFoldDB" id="A0A1X6N0F8"/>
<evidence type="ECO:0000313" key="3">
    <source>
        <dbReference type="Proteomes" id="UP000194127"/>
    </source>
</evidence>
<feature type="compositionally biased region" description="Low complexity" evidence="1">
    <location>
        <begin position="1"/>
        <end position="15"/>
    </location>
</feature>
<dbReference type="Proteomes" id="UP000194127">
    <property type="component" value="Unassembled WGS sequence"/>
</dbReference>
<evidence type="ECO:0000256" key="1">
    <source>
        <dbReference type="SAM" id="MobiDB-lite"/>
    </source>
</evidence>
<keyword evidence="3" id="KW-1185">Reference proteome</keyword>
<feature type="compositionally biased region" description="Polar residues" evidence="1">
    <location>
        <begin position="81"/>
        <end position="92"/>
    </location>
</feature>
<dbReference type="GeneID" id="36327333"/>
<accession>A0A1X6N0F8</accession>
<gene>
    <name evidence="2" type="ORF">POSPLADRAFT_1070150</name>
</gene>
<sequence>MSPSVNSPAPAASGAQGNDTYPEQRHAGATGLGPEYGKGVTTGDKYEGLKEEAKGKILRKPELAEHGRKLRTGELKGMQEAENNTNPSNTAAETDKQRAQGQAPKSDENQFTAQPPGVPDTSHPTEAGRMRQAATVAPEGTSAATKESQGEHRTRSIG</sequence>
<dbReference type="STRING" id="670580.A0A1X6N0F8"/>
<proteinExistence type="predicted"/>
<name>A0A1X6N0F8_9APHY</name>
<feature type="compositionally biased region" description="Basic and acidic residues" evidence="1">
    <location>
        <begin position="44"/>
        <end position="79"/>
    </location>
</feature>
<evidence type="ECO:0000313" key="2">
    <source>
        <dbReference type="EMBL" id="OSX62087.1"/>
    </source>
</evidence>
<organism evidence="2 3">
    <name type="scientific">Postia placenta MAD-698-R-SB12</name>
    <dbReference type="NCBI Taxonomy" id="670580"/>
    <lineage>
        <taxon>Eukaryota</taxon>
        <taxon>Fungi</taxon>
        <taxon>Dikarya</taxon>
        <taxon>Basidiomycota</taxon>
        <taxon>Agaricomycotina</taxon>
        <taxon>Agaricomycetes</taxon>
        <taxon>Polyporales</taxon>
        <taxon>Adustoporiaceae</taxon>
        <taxon>Rhodonia</taxon>
    </lineage>
</organism>
<dbReference type="OrthoDB" id="2500073at2759"/>
<dbReference type="RefSeq" id="XP_024338881.1">
    <property type="nucleotide sequence ID" value="XM_024482383.1"/>
</dbReference>
<feature type="compositionally biased region" description="Basic and acidic residues" evidence="1">
    <location>
        <begin position="148"/>
        <end position="158"/>
    </location>
</feature>
<protein>
    <submittedName>
        <fullName evidence="2">Uncharacterized protein</fullName>
    </submittedName>
</protein>